<accession>A0AA95KK63</accession>
<proteinExistence type="predicted"/>
<evidence type="ECO:0000313" key="1">
    <source>
        <dbReference type="EMBL" id="WGZ90648.1"/>
    </source>
</evidence>
<dbReference type="KEGG" id="tdu:QJT80_14325"/>
<dbReference type="AlphaFoldDB" id="A0AA95KK63"/>
<organism evidence="1">
    <name type="scientific">Candidatus Thiocaldithrix dubininis</name>
    <dbReference type="NCBI Taxonomy" id="3080823"/>
    <lineage>
        <taxon>Bacteria</taxon>
        <taxon>Pseudomonadati</taxon>
        <taxon>Pseudomonadota</taxon>
        <taxon>Gammaproteobacteria</taxon>
        <taxon>Thiotrichales</taxon>
        <taxon>Thiotrichaceae</taxon>
        <taxon>Candidatus Thiocaldithrix</taxon>
    </lineage>
</organism>
<reference evidence="1" key="1">
    <citation type="journal article" date="2023" name="Int. J. Mol. Sci.">
        <title>Metagenomics Revealed a New Genus 'Candidatus Thiocaldithrix dubininis' gen. nov., sp. nov. and a New Species 'Candidatus Thiothrix putei' sp. nov. in the Family Thiotrichaceae, Some Members of Which Have Traits of Both Na+- and H+-Motive Energetics.</title>
        <authorList>
            <person name="Ravin N.V."/>
            <person name="Muntyan M.S."/>
            <person name="Smolyakov D.D."/>
            <person name="Rudenko T.S."/>
            <person name="Beletsky A.V."/>
            <person name="Mardanov A.V."/>
            <person name="Grabovich M.Y."/>
        </authorList>
    </citation>
    <scope>NUCLEOTIDE SEQUENCE</scope>
    <source>
        <strain evidence="1">GKL-01</strain>
    </source>
</reference>
<dbReference type="EMBL" id="CP124755">
    <property type="protein sequence ID" value="WGZ90648.1"/>
    <property type="molecule type" value="Genomic_DNA"/>
</dbReference>
<gene>
    <name evidence="1" type="ORF">QJT80_14325</name>
</gene>
<sequence>MAKKARHVRINPIARAPILRKGGAHTKSRSAERQAGKRQLRKMVDKIGGGHTAPDALCAA</sequence>
<protein>
    <submittedName>
        <fullName evidence="1">Uncharacterized protein</fullName>
    </submittedName>
</protein>
<name>A0AA95KK63_9GAMM</name>
<dbReference type="Proteomes" id="UP001300672">
    <property type="component" value="Chromosome"/>
</dbReference>
<reference evidence="1" key="2">
    <citation type="submission" date="2023-04" db="EMBL/GenBank/DDBJ databases">
        <authorList>
            <person name="Beletskiy A.V."/>
            <person name="Mardanov A.V."/>
            <person name="Ravin N.V."/>
        </authorList>
    </citation>
    <scope>NUCLEOTIDE SEQUENCE</scope>
    <source>
        <strain evidence="1">GKL-01</strain>
    </source>
</reference>